<dbReference type="PROSITE" id="PS00486">
    <property type="entry name" value="DNA_MISMATCH_REPAIR_2"/>
    <property type="match status" value="1"/>
</dbReference>
<keyword evidence="7" id="KW-0540">Nuclease</keyword>
<dbReference type="GO" id="GO:0005524">
    <property type="term" value="F:ATP binding"/>
    <property type="evidence" value="ECO:0007669"/>
    <property type="project" value="UniProtKB-UniRule"/>
</dbReference>
<dbReference type="Gene3D" id="3.30.1370.110">
    <property type="match status" value="1"/>
</dbReference>
<sequence length="779" mass="86376">MNERILHTLEFSKIIDQLNNQTATSIGRERTSQLRPSTDLDEVKKMQAETDEASQILRLNYAVPLGGISDIRASVKRSVIGGVLTTEECLNVANTVYGARQVKNFLQTIEEDLPILKGFAEQIEPLRDLERQINSCIDDRGNMLDSASVKLRGIRSSIRTLESRVRDKLESYTKSQTKMLSDAIVTIRNDRYVLPVKQEYRGSVGGIVHDQSTSGATLFMEPKAVVDLNNQLQESKVKEKQEVERILRELSARIADDESILSEDVSVLAKIDFIVARAKLGRLMKAAMPIMNEEGVIDARQARHPLIPAEEVVPNDVAIGEDYTSIVITGPNTGGKTVTLKMIGLFTLMAQSGLQIPADDGCKMAVFDNVFADIGDEQSIEQSLSTFSSHMTNIVSILNDVNHKSLVLFDELGAGTDPQEGAALAMSILDDVVSRGARIVATTHYPELKAYGYNRDNVVNASVEFDVDTLEPTYRLLIGIPGRSNAFDIAKRLGLAQSVIDQAKSRVGVNSESVENMIASLEQSHRQAETDYENAHAILEDSEKLYNDLTKAWQEFEKNREDLYRKAEEKAEKALQKAREEAERIVDDLRNMKTAAELKEHEWIDARKNLEKAQPDLSAKQSDKPKARDTAKELQPGDEIKLLSANQRGTVLEKSGDNDYLVQVGIMKVKVKRSEIERVKGKSQAMDKPLATVKGSSYHVKTELDLRGERYEDALSRLEKYIDDALLAGYPKVFIIHGKGTGALRKGVKEFSKNHPRIGAERPGSAGEGGSGVTVLELK</sequence>
<dbReference type="Gene3D" id="3.40.50.300">
    <property type="entry name" value="P-loop containing nucleotide triphosphate hydrolases"/>
    <property type="match status" value="1"/>
</dbReference>
<dbReference type="EC" id="3.1.-.-" evidence="7"/>
<keyword evidence="3 7" id="KW-0378">Hydrolase</keyword>
<dbReference type="GO" id="GO:0030983">
    <property type="term" value="F:mismatched DNA binding"/>
    <property type="evidence" value="ECO:0007669"/>
    <property type="project" value="InterPro"/>
</dbReference>
<dbReference type="PIRSF" id="PIRSF005814">
    <property type="entry name" value="MutS_YshD"/>
    <property type="match status" value="1"/>
</dbReference>
<keyword evidence="8" id="KW-0175">Coiled coil</keyword>
<evidence type="ECO:0000256" key="4">
    <source>
        <dbReference type="ARBA" id="ARBA00022840"/>
    </source>
</evidence>
<dbReference type="Gene3D" id="1.10.1420.10">
    <property type="match status" value="2"/>
</dbReference>
<evidence type="ECO:0000313" key="11">
    <source>
        <dbReference type="EMBL" id="SFD59346.1"/>
    </source>
</evidence>
<evidence type="ECO:0000256" key="7">
    <source>
        <dbReference type="HAMAP-Rule" id="MF_00092"/>
    </source>
</evidence>
<evidence type="ECO:0000256" key="6">
    <source>
        <dbReference type="ARBA" id="ARBA00023125"/>
    </source>
</evidence>
<dbReference type="SUPFAM" id="SSF160443">
    <property type="entry name" value="SMR domain-like"/>
    <property type="match status" value="1"/>
</dbReference>
<dbReference type="CDD" id="cd03280">
    <property type="entry name" value="ABC_MutS2"/>
    <property type="match status" value="1"/>
</dbReference>
<name>A0A1I1TL15_9BACI</name>
<gene>
    <name evidence="7" type="primary">mutS2</name>
    <name evidence="7" type="synonym">rqcU</name>
    <name evidence="11" type="ORF">SAMN05216238_102331</name>
</gene>
<dbReference type="InterPro" id="IPR027417">
    <property type="entry name" value="P-loop_NTPase"/>
</dbReference>
<dbReference type="RefSeq" id="WP_090081673.1">
    <property type="nucleotide sequence ID" value="NZ_FOMR01000002.1"/>
</dbReference>
<keyword evidence="5 7" id="KW-0694">RNA-binding</keyword>
<dbReference type="NCBIfam" id="TIGR01069">
    <property type="entry name" value="mutS2"/>
    <property type="match status" value="1"/>
</dbReference>
<feature type="domain" description="Smr" evidence="10">
    <location>
        <begin position="704"/>
        <end position="779"/>
    </location>
</feature>
<evidence type="ECO:0000256" key="3">
    <source>
        <dbReference type="ARBA" id="ARBA00022801"/>
    </source>
</evidence>
<dbReference type="InterPro" id="IPR005747">
    <property type="entry name" value="MutS2"/>
</dbReference>
<accession>A0A1I1TL15</accession>
<dbReference type="InterPro" id="IPR036187">
    <property type="entry name" value="DNA_mismatch_repair_MutS_sf"/>
</dbReference>
<feature type="region of interest" description="Disordered" evidence="9">
    <location>
        <begin position="612"/>
        <end position="636"/>
    </location>
</feature>
<organism evidence="11 12">
    <name type="scientific">Lentibacillus persicus</name>
    <dbReference type="NCBI Taxonomy" id="640948"/>
    <lineage>
        <taxon>Bacteria</taxon>
        <taxon>Bacillati</taxon>
        <taxon>Bacillota</taxon>
        <taxon>Bacilli</taxon>
        <taxon>Bacillales</taxon>
        <taxon>Bacillaceae</taxon>
        <taxon>Lentibacillus</taxon>
    </lineage>
</organism>
<comment type="function">
    <text evidence="7">Acts as a ribosome collision sensor, splitting the ribosome into its 2 subunits. Detects stalled/collided 70S ribosomes which it binds and splits by an ATP-hydrolysis driven conformational change. Acts upstream of the ribosome quality control system (RQC), a ribosome-associated complex that mediates the extraction of incompletely synthesized nascent chains from stalled ribosomes and their subsequent degradation. Probably generates substrates for RQC.</text>
</comment>
<comment type="similarity">
    <text evidence="7">Belongs to the DNA mismatch repair MutS family. MutS2 subfamily.</text>
</comment>
<dbReference type="SMART" id="SM00534">
    <property type="entry name" value="MUTSac"/>
    <property type="match status" value="1"/>
</dbReference>
<proteinExistence type="inferred from homology"/>
<dbReference type="GO" id="GO:0006298">
    <property type="term" value="P:mismatch repair"/>
    <property type="evidence" value="ECO:0007669"/>
    <property type="project" value="InterPro"/>
</dbReference>
<feature type="coiled-coil region" evidence="8">
    <location>
        <begin position="511"/>
        <end position="599"/>
    </location>
</feature>
<dbReference type="Proteomes" id="UP000199474">
    <property type="component" value="Unassembled WGS sequence"/>
</dbReference>
<dbReference type="EC" id="3.6.4.-" evidence="7"/>
<dbReference type="EMBL" id="FOMR01000002">
    <property type="protein sequence ID" value="SFD59346.1"/>
    <property type="molecule type" value="Genomic_DNA"/>
</dbReference>
<dbReference type="SUPFAM" id="SSF48334">
    <property type="entry name" value="DNA repair protein MutS, domain III"/>
    <property type="match status" value="1"/>
</dbReference>
<evidence type="ECO:0000256" key="9">
    <source>
        <dbReference type="SAM" id="MobiDB-lite"/>
    </source>
</evidence>
<dbReference type="Pfam" id="PF20297">
    <property type="entry name" value="MSSS"/>
    <property type="match status" value="1"/>
</dbReference>
<dbReference type="InterPro" id="IPR002625">
    <property type="entry name" value="Smr_dom"/>
</dbReference>
<comment type="function">
    <text evidence="7">Endonuclease that is involved in the suppression of homologous recombination and thus may have a key role in the control of bacterial genetic diversity.</text>
</comment>
<dbReference type="GO" id="GO:0140664">
    <property type="term" value="F:ATP-dependent DNA damage sensor activity"/>
    <property type="evidence" value="ECO:0007669"/>
    <property type="project" value="InterPro"/>
</dbReference>
<dbReference type="Pfam" id="PF01713">
    <property type="entry name" value="Smr"/>
    <property type="match status" value="1"/>
</dbReference>
<dbReference type="Pfam" id="PF00488">
    <property type="entry name" value="MutS_V"/>
    <property type="match status" value="1"/>
</dbReference>
<evidence type="ECO:0000313" key="12">
    <source>
        <dbReference type="Proteomes" id="UP000199474"/>
    </source>
</evidence>
<dbReference type="PANTHER" id="PTHR48466:SF2">
    <property type="entry name" value="OS10G0509000 PROTEIN"/>
    <property type="match status" value="1"/>
</dbReference>
<feature type="compositionally biased region" description="Basic and acidic residues" evidence="9">
    <location>
        <begin position="621"/>
        <end position="632"/>
    </location>
</feature>
<feature type="binding site" evidence="7">
    <location>
        <begin position="330"/>
        <end position="337"/>
    </location>
    <ligand>
        <name>ATP</name>
        <dbReference type="ChEBI" id="CHEBI:30616"/>
    </ligand>
</feature>
<dbReference type="InterPro" id="IPR000432">
    <property type="entry name" value="DNA_mismatch_repair_MutS_C"/>
</dbReference>
<comment type="subunit">
    <text evidence="7">Homodimer. Binds to stalled ribosomes, contacting rRNA.</text>
</comment>
<keyword evidence="12" id="KW-1185">Reference proteome</keyword>
<evidence type="ECO:0000256" key="5">
    <source>
        <dbReference type="ARBA" id="ARBA00022884"/>
    </source>
</evidence>
<evidence type="ECO:0000256" key="1">
    <source>
        <dbReference type="ARBA" id="ARBA00022730"/>
    </source>
</evidence>
<dbReference type="AlphaFoldDB" id="A0A1I1TL15"/>
<keyword evidence="4 7" id="KW-0067">ATP-binding</keyword>
<reference evidence="12" key="1">
    <citation type="submission" date="2016-10" db="EMBL/GenBank/DDBJ databases">
        <authorList>
            <person name="Varghese N."/>
            <person name="Submissions S."/>
        </authorList>
    </citation>
    <scope>NUCLEOTIDE SEQUENCE [LARGE SCALE GENOMIC DNA]</scope>
    <source>
        <strain evidence="12">DSM 22530</strain>
    </source>
</reference>
<dbReference type="PROSITE" id="PS50828">
    <property type="entry name" value="SMR"/>
    <property type="match status" value="1"/>
</dbReference>
<dbReference type="SUPFAM" id="SSF52540">
    <property type="entry name" value="P-loop containing nucleoside triphosphate hydrolases"/>
    <property type="match status" value="1"/>
</dbReference>
<dbReference type="SMART" id="SM00463">
    <property type="entry name" value="SMR"/>
    <property type="match status" value="1"/>
</dbReference>
<keyword evidence="6 7" id="KW-0238">DNA-binding</keyword>
<keyword evidence="1 7" id="KW-0699">rRNA-binding</keyword>
<dbReference type="InterPro" id="IPR046893">
    <property type="entry name" value="MSSS"/>
</dbReference>
<feature type="region of interest" description="Disordered" evidence="9">
    <location>
        <begin position="755"/>
        <end position="779"/>
    </location>
</feature>
<keyword evidence="2 7" id="KW-0547">Nucleotide-binding</keyword>
<dbReference type="GO" id="GO:0072344">
    <property type="term" value="P:rescue of stalled ribosome"/>
    <property type="evidence" value="ECO:0007669"/>
    <property type="project" value="UniProtKB-UniRule"/>
</dbReference>
<dbReference type="SMART" id="SM00533">
    <property type="entry name" value="MUTSd"/>
    <property type="match status" value="1"/>
</dbReference>
<dbReference type="GO" id="GO:0004519">
    <property type="term" value="F:endonuclease activity"/>
    <property type="evidence" value="ECO:0007669"/>
    <property type="project" value="UniProtKB-UniRule"/>
</dbReference>
<evidence type="ECO:0000256" key="2">
    <source>
        <dbReference type="ARBA" id="ARBA00022741"/>
    </source>
</evidence>
<dbReference type="GO" id="GO:0016887">
    <property type="term" value="F:ATP hydrolysis activity"/>
    <property type="evidence" value="ECO:0007669"/>
    <property type="project" value="InterPro"/>
</dbReference>
<dbReference type="HAMAP" id="MF_00092">
    <property type="entry name" value="MutS2"/>
    <property type="match status" value="1"/>
</dbReference>
<evidence type="ECO:0000256" key="8">
    <source>
        <dbReference type="SAM" id="Coils"/>
    </source>
</evidence>
<dbReference type="STRING" id="640948.SAMN05216238_102331"/>
<keyword evidence="7" id="KW-0255">Endonuclease</keyword>
<dbReference type="InterPro" id="IPR007696">
    <property type="entry name" value="DNA_mismatch_repair_MutS_core"/>
</dbReference>
<dbReference type="InterPro" id="IPR045076">
    <property type="entry name" value="MutS"/>
</dbReference>
<dbReference type="FunFam" id="3.40.50.300:FF:000830">
    <property type="entry name" value="Endonuclease MutS2"/>
    <property type="match status" value="1"/>
</dbReference>
<dbReference type="GO" id="GO:0045910">
    <property type="term" value="P:negative regulation of DNA recombination"/>
    <property type="evidence" value="ECO:0007669"/>
    <property type="project" value="InterPro"/>
</dbReference>
<evidence type="ECO:0000259" key="10">
    <source>
        <dbReference type="PROSITE" id="PS50828"/>
    </source>
</evidence>
<dbReference type="InterPro" id="IPR036063">
    <property type="entry name" value="Smr_dom_sf"/>
</dbReference>
<dbReference type="OrthoDB" id="9808166at2"/>
<dbReference type="GO" id="GO:0043023">
    <property type="term" value="F:ribosomal large subunit binding"/>
    <property type="evidence" value="ECO:0007669"/>
    <property type="project" value="UniProtKB-UniRule"/>
</dbReference>
<protein>
    <recommendedName>
        <fullName evidence="7">Endonuclease MutS2</fullName>
        <ecNumber evidence="7">3.1.-.-</ecNumber>
    </recommendedName>
    <alternativeName>
        <fullName evidence="7">Ribosome-associated protein quality control-upstream factor</fullName>
        <shortName evidence="7">RQC-upstream factor</shortName>
        <shortName evidence="7">RqcU</shortName>
        <ecNumber evidence="7">3.6.4.-</ecNumber>
    </alternativeName>
</protein>
<dbReference type="GO" id="GO:0019843">
    <property type="term" value="F:rRNA binding"/>
    <property type="evidence" value="ECO:0007669"/>
    <property type="project" value="UniProtKB-UniRule"/>
</dbReference>
<dbReference type="PANTHER" id="PTHR48466">
    <property type="entry name" value="OS10G0509000 PROTEIN-RELATED"/>
    <property type="match status" value="1"/>
</dbReference>